<keyword evidence="7" id="KW-1015">Disulfide bond</keyword>
<protein>
    <recommendedName>
        <fullName evidence="2">Cytochrome bc1 complex Rieske iron-sulfur subunit</fullName>
    </recommendedName>
    <alternativeName>
        <fullName evidence="8">Cytochrome bc1 reductase complex subunit QcrA</fullName>
    </alternativeName>
</protein>
<dbReference type="EMBL" id="CP025570">
    <property type="protein sequence ID" value="AZZ39756.1"/>
    <property type="molecule type" value="Genomic_DNA"/>
</dbReference>
<organism evidence="13 14">
    <name type="scientific">Acidipropionibacterium jensenii</name>
    <dbReference type="NCBI Taxonomy" id="1749"/>
    <lineage>
        <taxon>Bacteria</taxon>
        <taxon>Bacillati</taxon>
        <taxon>Actinomycetota</taxon>
        <taxon>Actinomycetes</taxon>
        <taxon>Propionibacteriales</taxon>
        <taxon>Propionibacteriaceae</taxon>
        <taxon>Acidipropionibacterium</taxon>
    </lineage>
</organism>
<dbReference type="PANTHER" id="PTHR10134">
    <property type="entry name" value="CYTOCHROME B-C1 COMPLEX SUBUNIT RIESKE, MITOCHONDRIAL"/>
    <property type="match status" value="1"/>
</dbReference>
<feature type="chain" id="PRO_5038237843" description="Cytochrome bc1 complex Rieske iron-sulfur subunit" evidence="10">
    <location>
        <begin position="23"/>
        <end position="136"/>
    </location>
</feature>
<keyword evidence="3" id="KW-0001">2Fe-2S</keyword>
<keyword evidence="4" id="KW-0479">Metal-binding</keyword>
<keyword evidence="6" id="KW-0411">Iron-sulfur</keyword>
<keyword evidence="13" id="KW-0560">Oxidoreductase</keyword>
<dbReference type="PRINTS" id="PR00162">
    <property type="entry name" value="RIESKE"/>
</dbReference>
<evidence type="ECO:0000256" key="7">
    <source>
        <dbReference type="ARBA" id="ARBA00023157"/>
    </source>
</evidence>
<reference evidence="15" key="1">
    <citation type="submission" date="2017-12" db="EMBL/GenBank/DDBJ databases">
        <title>Whole genome sequencing of Acidipropionibacterium jensenii strains JS279 and JS280.</title>
        <authorList>
            <person name="Deptula P."/>
            <person name="Laine P."/>
            <person name="Smolander O.-P."/>
            <person name="Paulin L."/>
            <person name="Auvinen P."/>
            <person name="Varmanen P."/>
        </authorList>
    </citation>
    <scope>NUCLEOTIDE SEQUENCE [LARGE SCALE GENOMIC DNA]</scope>
    <source>
        <strain evidence="15">JS280</strain>
    </source>
</reference>
<evidence type="ECO:0000313" key="12">
    <source>
        <dbReference type="EMBL" id="AZZ39756.1"/>
    </source>
</evidence>
<proteinExistence type="predicted"/>
<sequence length="136" mass="13084">MSPTRRTILRGGLGIAALATGAALTGCSGGGSSQGVGPSAPATIDADQVPVGGGAVLGKKAGFVVTQPTKGSYKAFSAVCPHAGCDVSKVADGQIICPCHGSRFKITDGSVVQGPATSGLGSAKVTVEGSTLKVSA</sequence>
<dbReference type="GO" id="GO:0016020">
    <property type="term" value="C:membrane"/>
    <property type="evidence" value="ECO:0007669"/>
    <property type="project" value="InterPro"/>
</dbReference>
<dbReference type="InterPro" id="IPR014349">
    <property type="entry name" value="Rieske_Fe-S_prot"/>
</dbReference>
<dbReference type="SUPFAM" id="SSF50022">
    <property type="entry name" value="ISP domain"/>
    <property type="match status" value="1"/>
</dbReference>
<dbReference type="GO" id="GO:0016705">
    <property type="term" value="F:oxidoreductase activity, acting on paired donors, with incorporation or reduction of molecular oxygen"/>
    <property type="evidence" value="ECO:0007669"/>
    <property type="project" value="UniProtKB-ARBA"/>
</dbReference>
<dbReference type="RefSeq" id="WP_028703085.1">
    <property type="nucleotide sequence ID" value="NZ_CP025570.1"/>
</dbReference>
<feature type="domain" description="Rieske" evidence="11">
    <location>
        <begin position="41"/>
        <end position="134"/>
    </location>
</feature>
<accession>A0A448NX78</accession>
<evidence type="ECO:0000256" key="8">
    <source>
        <dbReference type="ARBA" id="ARBA00029586"/>
    </source>
</evidence>
<dbReference type="OrthoDB" id="25106at2"/>
<dbReference type="Proteomes" id="UP000285875">
    <property type="component" value="Chromosome"/>
</dbReference>
<dbReference type="PROSITE" id="PS51257">
    <property type="entry name" value="PROKAR_LIPOPROTEIN"/>
    <property type="match status" value="1"/>
</dbReference>
<dbReference type="Proteomes" id="UP000277858">
    <property type="component" value="Chromosome"/>
</dbReference>
<dbReference type="GO" id="GO:0046872">
    <property type="term" value="F:metal ion binding"/>
    <property type="evidence" value="ECO:0007669"/>
    <property type="project" value="UniProtKB-KW"/>
</dbReference>
<dbReference type="KEGG" id="aji:C0Z10_08320"/>
<gene>
    <name evidence="13" type="primary">petC</name>
    <name evidence="12" type="ORF">C0Z10_08320</name>
    <name evidence="13" type="ORF">NCTC13652_00666</name>
</gene>
<dbReference type="InterPro" id="IPR036922">
    <property type="entry name" value="Rieske_2Fe-2S_sf"/>
</dbReference>
<dbReference type="STRING" id="1122997.GCA_000425285_01499"/>
<evidence type="ECO:0000313" key="13">
    <source>
        <dbReference type="EMBL" id="VEI02489.1"/>
    </source>
</evidence>
<evidence type="ECO:0000313" key="14">
    <source>
        <dbReference type="Proteomes" id="UP000277858"/>
    </source>
</evidence>
<evidence type="ECO:0000256" key="5">
    <source>
        <dbReference type="ARBA" id="ARBA00023004"/>
    </source>
</evidence>
<dbReference type="AlphaFoldDB" id="A0A448NX78"/>
<evidence type="ECO:0000256" key="9">
    <source>
        <dbReference type="ARBA" id="ARBA00034078"/>
    </source>
</evidence>
<comment type="function">
    <text evidence="1">Iron-sulfur subunit of the cytochrome bc1 complex, an essential component of the respiratory electron transport chain required for ATP synthesis. The bc1 complex catalyzes the oxidation of menaquinol and the reduction of cytochrome c in the respiratory chain. The bc1 complex operates through a Q-cycle mechanism that couples electron transfer to generation of the proton gradient that drives ATP synthesis.</text>
</comment>
<dbReference type="EMBL" id="LR134473">
    <property type="protein sequence ID" value="VEI02489.1"/>
    <property type="molecule type" value="Genomic_DNA"/>
</dbReference>
<reference evidence="13 14" key="2">
    <citation type="submission" date="2018-12" db="EMBL/GenBank/DDBJ databases">
        <authorList>
            <consortium name="Pathogen Informatics"/>
        </authorList>
    </citation>
    <scope>NUCLEOTIDE SEQUENCE [LARGE SCALE GENOMIC DNA]</scope>
    <source>
        <strain evidence="13 14">NCTC13652</strain>
    </source>
</reference>
<dbReference type="GO" id="GO:0004497">
    <property type="term" value="F:monooxygenase activity"/>
    <property type="evidence" value="ECO:0007669"/>
    <property type="project" value="UniProtKB-ARBA"/>
</dbReference>
<comment type="cofactor">
    <cofactor evidence="9">
        <name>[2Fe-2S] cluster</name>
        <dbReference type="ChEBI" id="CHEBI:190135"/>
    </cofactor>
</comment>
<name>A0A448NX78_9ACTN</name>
<dbReference type="InterPro" id="IPR017941">
    <property type="entry name" value="Rieske_2Fe-2S"/>
</dbReference>
<dbReference type="Gene3D" id="2.102.10.10">
    <property type="entry name" value="Rieske [2Fe-2S] iron-sulphur domain"/>
    <property type="match status" value="1"/>
</dbReference>
<evidence type="ECO:0000256" key="1">
    <source>
        <dbReference type="ARBA" id="ARBA00002494"/>
    </source>
</evidence>
<dbReference type="PROSITE" id="PS51296">
    <property type="entry name" value="RIESKE"/>
    <property type="match status" value="1"/>
</dbReference>
<evidence type="ECO:0000256" key="10">
    <source>
        <dbReference type="SAM" id="SignalP"/>
    </source>
</evidence>
<evidence type="ECO:0000313" key="15">
    <source>
        <dbReference type="Proteomes" id="UP000285875"/>
    </source>
</evidence>
<feature type="signal peptide" evidence="10">
    <location>
        <begin position="1"/>
        <end position="22"/>
    </location>
</feature>
<reference evidence="12" key="3">
    <citation type="journal article" date="2019" name="Microorganisms">
        <title>Red-Brown Pigmentation of Acidipropionibacterium jensenii Is Tied to Haemolytic Activity and cyl-Like Gene Cluster.</title>
        <authorList>
            <person name="Deptula P."/>
            <person name="Loivamaa I."/>
            <person name="Smolander O.P."/>
            <person name="Laine P."/>
            <person name="Roberts R.J."/>
            <person name="Piironen V."/>
            <person name="Paulin L."/>
            <person name="Savijoki K."/>
            <person name="Auvinen P."/>
            <person name="Varmanen P."/>
        </authorList>
    </citation>
    <scope>NUCLEOTIDE SEQUENCE</scope>
    <source>
        <strain evidence="12">JS280</strain>
    </source>
</reference>
<dbReference type="GO" id="GO:0051537">
    <property type="term" value="F:2 iron, 2 sulfur cluster binding"/>
    <property type="evidence" value="ECO:0007669"/>
    <property type="project" value="UniProtKB-KW"/>
</dbReference>
<evidence type="ECO:0000256" key="4">
    <source>
        <dbReference type="ARBA" id="ARBA00022723"/>
    </source>
</evidence>
<evidence type="ECO:0000259" key="11">
    <source>
        <dbReference type="PROSITE" id="PS51296"/>
    </source>
</evidence>
<dbReference type="InterPro" id="IPR005805">
    <property type="entry name" value="Rieske_Fe-S_prot_C"/>
</dbReference>
<keyword evidence="14" id="KW-1185">Reference proteome</keyword>
<evidence type="ECO:0000256" key="3">
    <source>
        <dbReference type="ARBA" id="ARBA00022714"/>
    </source>
</evidence>
<dbReference type="Pfam" id="PF00355">
    <property type="entry name" value="Rieske"/>
    <property type="match status" value="1"/>
</dbReference>
<evidence type="ECO:0000256" key="6">
    <source>
        <dbReference type="ARBA" id="ARBA00023014"/>
    </source>
</evidence>
<dbReference type="CDD" id="cd03467">
    <property type="entry name" value="Rieske"/>
    <property type="match status" value="1"/>
</dbReference>
<evidence type="ECO:0000256" key="2">
    <source>
        <dbReference type="ARBA" id="ARBA00015816"/>
    </source>
</evidence>
<dbReference type="InterPro" id="IPR006311">
    <property type="entry name" value="TAT_signal"/>
</dbReference>
<dbReference type="PROSITE" id="PS51318">
    <property type="entry name" value="TAT"/>
    <property type="match status" value="1"/>
</dbReference>
<keyword evidence="5" id="KW-0408">Iron</keyword>
<keyword evidence="10" id="KW-0732">Signal</keyword>